<evidence type="ECO:0000256" key="2">
    <source>
        <dbReference type="SAM" id="SignalP"/>
    </source>
</evidence>
<comment type="caution">
    <text evidence="3">The sequence shown here is derived from an EMBL/GenBank/DDBJ whole genome shotgun (WGS) entry which is preliminary data.</text>
</comment>
<dbReference type="PROSITE" id="PS01098">
    <property type="entry name" value="LIPASE_GDSL_SER"/>
    <property type="match status" value="1"/>
</dbReference>
<proteinExistence type="inferred from homology"/>
<dbReference type="EMBL" id="CAMGYJ010000006">
    <property type="protein sequence ID" value="CAI0435565.1"/>
    <property type="molecule type" value="Genomic_DNA"/>
</dbReference>
<dbReference type="InterPro" id="IPR035669">
    <property type="entry name" value="SGNH_plant_lipase-like"/>
</dbReference>
<dbReference type="PANTHER" id="PTHR45642:SF135">
    <property type="entry name" value="GDSL ESTERASE_LIPASE EXL2"/>
    <property type="match status" value="1"/>
</dbReference>
<sequence>MKRQAMSSSSIPFSSFAIVGLILLFAAGPTSARIQIPANESVPAALVFGDSIVDTGNNNKILTSPARCNFPPYGRDFYGGVPTGRFSNGKVPSDFLVEELGIKDTLPAYKDPNLTPEDLLTGVCFAAGGVGYDDLSSKTASVPPLSEQLREFKEYANRVKAMLGEEATAKFLANSVVLIVLSSNDIANTYFNSRLRELQYDFPTYADILVKTATKFERKCSDKYNQASQFFNSKLSAGLNSLKGNLDASARVVYIDVYNPLLDVINNYQSYGFEVANKGCCGTGTIEASVSCNKYSPFTCPDASKYVFWDGYHPSEKAYKLLVSRVLTKYVPELM</sequence>
<dbReference type="CDD" id="cd01837">
    <property type="entry name" value="SGNH_plant_lipase_like"/>
    <property type="match status" value="1"/>
</dbReference>
<feature type="signal peptide" evidence="2">
    <location>
        <begin position="1"/>
        <end position="32"/>
    </location>
</feature>
<dbReference type="AlphaFoldDB" id="A0AAV0LN17"/>
<evidence type="ECO:0000256" key="1">
    <source>
        <dbReference type="ARBA" id="ARBA00008668"/>
    </source>
</evidence>
<name>A0AAV0LN17_9ROSI</name>
<dbReference type="InterPro" id="IPR036514">
    <property type="entry name" value="SGNH_hydro_sf"/>
</dbReference>
<keyword evidence="4" id="KW-1185">Reference proteome</keyword>
<reference evidence="3" key="1">
    <citation type="submission" date="2022-08" db="EMBL/GenBank/DDBJ databases">
        <authorList>
            <person name="Gutierrez-Valencia J."/>
        </authorList>
    </citation>
    <scope>NUCLEOTIDE SEQUENCE</scope>
</reference>
<dbReference type="PANTHER" id="PTHR45642">
    <property type="entry name" value="GDSL ESTERASE/LIPASE EXL3"/>
    <property type="match status" value="1"/>
</dbReference>
<dbReference type="Proteomes" id="UP001154282">
    <property type="component" value="Unassembled WGS sequence"/>
</dbReference>
<feature type="chain" id="PRO_5044009930" evidence="2">
    <location>
        <begin position="33"/>
        <end position="335"/>
    </location>
</feature>
<dbReference type="InterPro" id="IPR008265">
    <property type="entry name" value="Lipase_GDSL_AS"/>
</dbReference>
<evidence type="ECO:0000313" key="3">
    <source>
        <dbReference type="EMBL" id="CAI0435565.1"/>
    </source>
</evidence>
<dbReference type="InterPro" id="IPR001087">
    <property type="entry name" value="GDSL"/>
</dbReference>
<evidence type="ECO:0000313" key="4">
    <source>
        <dbReference type="Proteomes" id="UP001154282"/>
    </source>
</evidence>
<gene>
    <name evidence="3" type="ORF">LITE_LOCUS24745</name>
</gene>
<organism evidence="3 4">
    <name type="scientific">Linum tenue</name>
    <dbReference type="NCBI Taxonomy" id="586396"/>
    <lineage>
        <taxon>Eukaryota</taxon>
        <taxon>Viridiplantae</taxon>
        <taxon>Streptophyta</taxon>
        <taxon>Embryophyta</taxon>
        <taxon>Tracheophyta</taxon>
        <taxon>Spermatophyta</taxon>
        <taxon>Magnoliopsida</taxon>
        <taxon>eudicotyledons</taxon>
        <taxon>Gunneridae</taxon>
        <taxon>Pentapetalae</taxon>
        <taxon>rosids</taxon>
        <taxon>fabids</taxon>
        <taxon>Malpighiales</taxon>
        <taxon>Linaceae</taxon>
        <taxon>Linum</taxon>
    </lineage>
</organism>
<dbReference type="GO" id="GO:0016298">
    <property type="term" value="F:lipase activity"/>
    <property type="evidence" value="ECO:0007669"/>
    <property type="project" value="InterPro"/>
</dbReference>
<dbReference type="GO" id="GO:0006629">
    <property type="term" value="P:lipid metabolic process"/>
    <property type="evidence" value="ECO:0007669"/>
    <property type="project" value="InterPro"/>
</dbReference>
<dbReference type="GO" id="GO:0005576">
    <property type="term" value="C:extracellular region"/>
    <property type="evidence" value="ECO:0007669"/>
    <property type="project" value="TreeGrafter"/>
</dbReference>
<comment type="similarity">
    <text evidence="1">Belongs to the 'GDSL' lipolytic enzyme family.</text>
</comment>
<accession>A0AAV0LN17</accession>
<dbReference type="SUPFAM" id="SSF52266">
    <property type="entry name" value="SGNH hydrolase"/>
    <property type="match status" value="1"/>
</dbReference>
<dbReference type="InterPro" id="IPR050592">
    <property type="entry name" value="GDSL_lipolytic_enzyme"/>
</dbReference>
<protein>
    <submittedName>
        <fullName evidence="3">Uncharacterized protein</fullName>
    </submittedName>
</protein>
<dbReference type="Pfam" id="PF00657">
    <property type="entry name" value="Lipase_GDSL"/>
    <property type="match status" value="1"/>
</dbReference>
<keyword evidence="2" id="KW-0732">Signal</keyword>
<dbReference type="Gene3D" id="3.40.50.1110">
    <property type="entry name" value="SGNH hydrolase"/>
    <property type="match status" value="1"/>
</dbReference>